<evidence type="ECO:0000259" key="6">
    <source>
        <dbReference type="PROSITE" id="PS51336"/>
    </source>
</evidence>
<dbReference type="InterPro" id="IPR006602">
    <property type="entry name" value="DM10_dom"/>
</dbReference>
<dbReference type="Proteomes" id="UP000838756">
    <property type="component" value="Unassembled WGS sequence"/>
</dbReference>
<keyword evidence="2" id="KW-0963">Cytoplasm</keyword>
<dbReference type="GO" id="GO:0005930">
    <property type="term" value="C:axoneme"/>
    <property type="evidence" value="ECO:0007669"/>
    <property type="project" value="UniProtKB-SubCell"/>
</dbReference>
<dbReference type="Gene3D" id="2.30.29.170">
    <property type="match status" value="1"/>
</dbReference>
<dbReference type="PROSITE" id="PS51336">
    <property type="entry name" value="DM10"/>
    <property type="match status" value="1"/>
</dbReference>
<dbReference type="EMBL" id="CAKXAJ010018894">
    <property type="protein sequence ID" value="CAH2217983.1"/>
    <property type="molecule type" value="Genomic_DNA"/>
</dbReference>
<evidence type="ECO:0000256" key="2">
    <source>
        <dbReference type="ARBA" id="ARBA00022490"/>
    </source>
</evidence>
<dbReference type="PANTHER" id="PTHR12086:SF9">
    <property type="entry name" value="EF-HAND DOMAIN-CONTAINING PROTEIN 1"/>
    <property type="match status" value="1"/>
</dbReference>
<dbReference type="InterPro" id="IPR040193">
    <property type="entry name" value="EFHC1/EFHC2/EFHB"/>
</dbReference>
<dbReference type="GO" id="GO:0000281">
    <property type="term" value="P:mitotic cytokinesis"/>
    <property type="evidence" value="ECO:0007669"/>
    <property type="project" value="TreeGrafter"/>
</dbReference>
<gene>
    <name evidence="7" type="primary">jg22163</name>
    <name evidence="7" type="ORF">PAEG_LOCUS5859</name>
</gene>
<accession>A0A8S4QX35</accession>
<dbReference type="PANTHER" id="PTHR12086">
    <property type="entry name" value="EF-HAND DOMAIN C-TERMINAL CONTAINING PROTEIN"/>
    <property type="match status" value="1"/>
</dbReference>
<dbReference type="OrthoDB" id="10255210at2759"/>
<organism evidence="7 8">
    <name type="scientific">Pararge aegeria aegeria</name>
    <dbReference type="NCBI Taxonomy" id="348720"/>
    <lineage>
        <taxon>Eukaryota</taxon>
        <taxon>Metazoa</taxon>
        <taxon>Ecdysozoa</taxon>
        <taxon>Arthropoda</taxon>
        <taxon>Hexapoda</taxon>
        <taxon>Insecta</taxon>
        <taxon>Pterygota</taxon>
        <taxon>Neoptera</taxon>
        <taxon>Endopterygota</taxon>
        <taxon>Lepidoptera</taxon>
        <taxon>Glossata</taxon>
        <taxon>Ditrysia</taxon>
        <taxon>Papilionoidea</taxon>
        <taxon>Nymphalidae</taxon>
        <taxon>Satyrinae</taxon>
        <taxon>Satyrini</taxon>
        <taxon>Parargina</taxon>
        <taxon>Pararge</taxon>
    </lineage>
</organism>
<protein>
    <submittedName>
        <fullName evidence="7">Jg22163 protein</fullName>
    </submittedName>
</protein>
<evidence type="ECO:0000256" key="4">
    <source>
        <dbReference type="ARBA" id="ARBA00023212"/>
    </source>
</evidence>
<keyword evidence="4" id="KW-0206">Cytoskeleton</keyword>
<name>A0A8S4QX35_9NEOP</name>
<keyword evidence="5" id="KW-0966">Cell projection</keyword>
<feature type="domain" description="DM10" evidence="6">
    <location>
        <begin position="16"/>
        <end position="82"/>
    </location>
</feature>
<feature type="non-terminal residue" evidence="7">
    <location>
        <position position="1"/>
    </location>
</feature>
<dbReference type="GO" id="GO:0007052">
    <property type="term" value="P:mitotic spindle organization"/>
    <property type="evidence" value="ECO:0007669"/>
    <property type="project" value="TreeGrafter"/>
</dbReference>
<keyword evidence="3" id="KW-0677">Repeat</keyword>
<dbReference type="GO" id="GO:0060285">
    <property type="term" value="P:cilium-dependent cell motility"/>
    <property type="evidence" value="ECO:0007669"/>
    <property type="project" value="TreeGrafter"/>
</dbReference>
<reference evidence="7" key="1">
    <citation type="submission" date="2022-03" db="EMBL/GenBank/DDBJ databases">
        <authorList>
            <person name="Lindestad O."/>
        </authorList>
    </citation>
    <scope>NUCLEOTIDE SEQUENCE</scope>
</reference>
<evidence type="ECO:0000256" key="1">
    <source>
        <dbReference type="ARBA" id="ARBA00004430"/>
    </source>
</evidence>
<sequence length="82" mass="9862">MFDSPKHESLLFLTVFLIFPRFNVVWDNRDAEFGELTEYKMFYFLQDDTIAIKELHDGKGGKDPFPLLLKKRKLPKKWEERP</sequence>
<evidence type="ECO:0000256" key="3">
    <source>
        <dbReference type="ARBA" id="ARBA00022737"/>
    </source>
</evidence>
<dbReference type="Pfam" id="PF06565">
    <property type="entry name" value="DM10_dom"/>
    <property type="match status" value="1"/>
</dbReference>
<dbReference type="AlphaFoldDB" id="A0A8S4QX35"/>
<dbReference type="GO" id="GO:0043014">
    <property type="term" value="F:alpha-tubulin binding"/>
    <property type="evidence" value="ECO:0007669"/>
    <property type="project" value="TreeGrafter"/>
</dbReference>
<dbReference type="GO" id="GO:0072686">
    <property type="term" value="C:mitotic spindle"/>
    <property type="evidence" value="ECO:0007669"/>
    <property type="project" value="TreeGrafter"/>
</dbReference>
<comment type="subcellular location">
    <subcellularLocation>
        <location evidence="1">Cytoplasm</location>
        <location evidence="1">Cytoskeleton</location>
        <location evidence="1">Cilium axoneme</location>
    </subcellularLocation>
</comment>
<proteinExistence type="predicted"/>
<keyword evidence="8" id="KW-1185">Reference proteome</keyword>
<evidence type="ECO:0000256" key="5">
    <source>
        <dbReference type="ARBA" id="ARBA00023273"/>
    </source>
</evidence>
<evidence type="ECO:0000313" key="7">
    <source>
        <dbReference type="EMBL" id="CAH2217983.1"/>
    </source>
</evidence>
<evidence type="ECO:0000313" key="8">
    <source>
        <dbReference type="Proteomes" id="UP000838756"/>
    </source>
</evidence>
<comment type="caution">
    <text evidence="7">The sequence shown here is derived from an EMBL/GenBank/DDBJ whole genome shotgun (WGS) entry which is preliminary data.</text>
</comment>